<keyword evidence="3" id="KW-1185">Reference proteome</keyword>
<comment type="caution">
    <text evidence="2">The sequence shown here is derived from an EMBL/GenBank/DDBJ whole genome shotgun (WGS) entry which is preliminary data.</text>
</comment>
<reference evidence="2" key="1">
    <citation type="submission" date="2014-03" db="EMBL/GenBank/DDBJ databases">
        <authorList>
            <person name="Casaregola S."/>
        </authorList>
    </citation>
    <scope>NUCLEOTIDE SEQUENCE [LARGE SCALE GENOMIC DNA]</scope>
    <source>
        <strain evidence="2">CLIB 918</strain>
    </source>
</reference>
<evidence type="ECO:0000256" key="1">
    <source>
        <dbReference type="SAM" id="MobiDB-lite"/>
    </source>
</evidence>
<evidence type="ECO:0000313" key="3">
    <source>
        <dbReference type="Proteomes" id="UP000242525"/>
    </source>
</evidence>
<dbReference type="PANTHER" id="PTHR13237:SF9">
    <property type="entry name" value="NEUROGUIDIN"/>
    <property type="match status" value="1"/>
</dbReference>
<feature type="compositionally biased region" description="Basic and acidic residues" evidence="1">
    <location>
        <begin position="287"/>
        <end position="303"/>
    </location>
</feature>
<dbReference type="Pfam" id="PF04000">
    <property type="entry name" value="Sas10_Utp3"/>
    <property type="match status" value="1"/>
</dbReference>
<dbReference type="OrthoDB" id="203440at2759"/>
<dbReference type="Proteomes" id="UP000242525">
    <property type="component" value="Unassembled WGS sequence"/>
</dbReference>
<dbReference type="EMBL" id="CCBN010000007">
    <property type="protein sequence ID" value="CDO54356.1"/>
    <property type="molecule type" value="Genomic_DNA"/>
</dbReference>
<feature type="region of interest" description="Disordered" evidence="1">
    <location>
        <begin position="121"/>
        <end position="344"/>
    </location>
</feature>
<dbReference type="InterPro" id="IPR007146">
    <property type="entry name" value="Sas10/Utp3/C1D"/>
</dbReference>
<dbReference type="STRING" id="1173061.A0A0J9XB04"/>
<accession>A0A0J9XB04</accession>
<evidence type="ECO:0000313" key="2">
    <source>
        <dbReference type="EMBL" id="CDO54356.1"/>
    </source>
</evidence>
<dbReference type="PANTHER" id="PTHR13237">
    <property type="entry name" value="SOMETHING ABOUT SILENCING PROTEIN 10-RELATED"/>
    <property type="match status" value="1"/>
</dbReference>
<gene>
    <name evidence="2" type="ORF">BN980_GECA07s03453g</name>
</gene>
<dbReference type="GO" id="GO:0032040">
    <property type="term" value="C:small-subunit processome"/>
    <property type="evidence" value="ECO:0007669"/>
    <property type="project" value="TreeGrafter"/>
</dbReference>
<feature type="compositionally biased region" description="Low complexity" evidence="1">
    <location>
        <begin position="155"/>
        <end position="172"/>
    </location>
</feature>
<feature type="compositionally biased region" description="Basic and acidic residues" evidence="1">
    <location>
        <begin position="122"/>
        <end position="136"/>
    </location>
</feature>
<sequence length="344" mass="38282">MDKQLDLATSSIKAVLETLSTDSSLSSIGDKKKTSAATGGLSLLDLKNEALLSYLHNSVLVLLGKLERSCNADIDTKKLEELEQKAVRNTVTQRVVLEKGVRGLESKVSYQVEKALRAYAKSKAEAEDKEKKLAEKENDEDDEDDEEDGDLLMFKPNPKLLLNNNNNKPAAADKPKSKHHRGSDSEDDDEPKASTEKYQVPKISAVSQQQAHPDAGPNTRGNKRQVKNALMEDYLEATSATPVAEPSIGSTILDHGRGGIKSARDRRKEKEIRDYEETNYTRLTSIQKREQSNKKKSGRHDFSNDSFFGEDWGFSSKSNVDSATKKRRSGGAASVWDKTKKRRR</sequence>
<feature type="compositionally biased region" description="Acidic residues" evidence="1">
    <location>
        <begin position="137"/>
        <end position="150"/>
    </location>
</feature>
<organism evidence="2 3">
    <name type="scientific">Geotrichum candidum</name>
    <name type="common">Oospora lactis</name>
    <name type="synonym">Dipodascus geotrichum</name>
    <dbReference type="NCBI Taxonomy" id="1173061"/>
    <lineage>
        <taxon>Eukaryota</taxon>
        <taxon>Fungi</taxon>
        <taxon>Dikarya</taxon>
        <taxon>Ascomycota</taxon>
        <taxon>Saccharomycotina</taxon>
        <taxon>Dipodascomycetes</taxon>
        <taxon>Dipodascales</taxon>
        <taxon>Dipodascaceae</taxon>
        <taxon>Geotrichum</taxon>
    </lineage>
</organism>
<protein>
    <submittedName>
        <fullName evidence="2">Similar to Saccharomyces cerevisiae YER127W LCP5 Essential protein involved in maturation of 18S rRNA</fullName>
    </submittedName>
</protein>
<dbReference type="GO" id="GO:0000462">
    <property type="term" value="P:maturation of SSU-rRNA from tricistronic rRNA transcript (SSU-rRNA, 5.8S rRNA, LSU-rRNA)"/>
    <property type="evidence" value="ECO:0007669"/>
    <property type="project" value="TreeGrafter"/>
</dbReference>
<dbReference type="AlphaFoldDB" id="A0A0J9XB04"/>
<feature type="compositionally biased region" description="Basic and acidic residues" evidence="1">
    <location>
        <begin position="254"/>
        <end position="276"/>
    </location>
</feature>
<name>A0A0J9XB04_GEOCN</name>
<proteinExistence type="predicted"/>